<gene>
    <name evidence="7" type="ORF">GGC33_16945</name>
</gene>
<dbReference type="Pfam" id="PF04932">
    <property type="entry name" value="Wzy_C"/>
    <property type="match status" value="1"/>
</dbReference>
<protein>
    <submittedName>
        <fullName evidence="7">O-antigen ligase family protein</fullName>
    </submittedName>
</protein>
<name>A0A844H036_9CHRO</name>
<feature type="transmembrane region" description="Helical" evidence="5">
    <location>
        <begin position="373"/>
        <end position="390"/>
    </location>
</feature>
<dbReference type="RefSeq" id="WP_155084697.1">
    <property type="nucleotide sequence ID" value="NZ_WMIA01000036.1"/>
</dbReference>
<feature type="transmembrane region" description="Helical" evidence="5">
    <location>
        <begin position="16"/>
        <end position="40"/>
    </location>
</feature>
<evidence type="ECO:0000256" key="3">
    <source>
        <dbReference type="ARBA" id="ARBA00022989"/>
    </source>
</evidence>
<keyword evidence="2 5" id="KW-0812">Transmembrane</keyword>
<dbReference type="Proteomes" id="UP000437131">
    <property type="component" value="Unassembled WGS sequence"/>
</dbReference>
<feature type="transmembrane region" description="Helical" evidence="5">
    <location>
        <begin position="106"/>
        <end position="125"/>
    </location>
</feature>
<feature type="transmembrane region" description="Helical" evidence="5">
    <location>
        <begin position="52"/>
        <end position="73"/>
    </location>
</feature>
<evidence type="ECO:0000256" key="5">
    <source>
        <dbReference type="SAM" id="Phobius"/>
    </source>
</evidence>
<dbReference type="InterPro" id="IPR051533">
    <property type="entry name" value="WaaL-like"/>
</dbReference>
<organism evidence="7 8">
    <name type="scientific">Cyanobacterium aponinum 0216</name>
    <dbReference type="NCBI Taxonomy" id="2676140"/>
    <lineage>
        <taxon>Bacteria</taxon>
        <taxon>Bacillati</taxon>
        <taxon>Cyanobacteriota</taxon>
        <taxon>Cyanophyceae</taxon>
        <taxon>Oscillatoriophycideae</taxon>
        <taxon>Chroococcales</taxon>
        <taxon>Geminocystaceae</taxon>
        <taxon>Cyanobacterium</taxon>
    </lineage>
</organism>
<evidence type="ECO:0000256" key="2">
    <source>
        <dbReference type="ARBA" id="ARBA00022692"/>
    </source>
</evidence>
<feature type="transmembrane region" description="Helical" evidence="5">
    <location>
        <begin position="402"/>
        <end position="419"/>
    </location>
</feature>
<accession>A0A844H036</accession>
<dbReference type="GO" id="GO:0016874">
    <property type="term" value="F:ligase activity"/>
    <property type="evidence" value="ECO:0007669"/>
    <property type="project" value="UniProtKB-KW"/>
</dbReference>
<evidence type="ECO:0000313" key="8">
    <source>
        <dbReference type="Proteomes" id="UP000437131"/>
    </source>
</evidence>
<comment type="caution">
    <text evidence="7">The sequence shown here is derived from an EMBL/GenBank/DDBJ whole genome shotgun (WGS) entry which is preliminary data.</text>
</comment>
<dbReference type="EMBL" id="WMIA01000036">
    <property type="protein sequence ID" value="MTF40598.1"/>
    <property type="molecule type" value="Genomic_DNA"/>
</dbReference>
<feature type="transmembrane region" description="Helical" evidence="5">
    <location>
        <begin position="162"/>
        <end position="182"/>
    </location>
</feature>
<dbReference type="InterPro" id="IPR007016">
    <property type="entry name" value="O-antigen_ligase-rel_domated"/>
</dbReference>
<keyword evidence="3 5" id="KW-1133">Transmembrane helix</keyword>
<keyword evidence="7" id="KW-0436">Ligase</keyword>
<feature type="transmembrane region" description="Helical" evidence="5">
    <location>
        <begin position="215"/>
        <end position="230"/>
    </location>
</feature>
<feature type="transmembrane region" description="Helical" evidence="5">
    <location>
        <begin position="189"/>
        <end position="209"/>
    </location>
</feature>
<evidence type="ECO:0000256" key="1">
    <source>
        <dbReference type="ARBA" id="ARBA00004141"/>
    </source>
</evidence>
<feature type="domain" description="O-antigen ligase-related" evidence="6">
    <location>
        <begin position="200"/>
        <end position="347"/>
    </location>
</feature>
<feature type="transmembrane region" description="Helical" evidence="5">
    <location>
        <begin position="235"/>
        <end position="252"/>
    </location>
</feature>
<evidence type="ECO:0000313" key="7">
    <source>
        <dbReference type="EMBL" id="MTF40598.1"/>
    </source>
</evidence>
<evidence type="ECO:0000256" key="4">
    <source>
        <dbReference type="ARBA" id="ARBA00023136"/>
    </source>
</evidence>
<dbReference type="GO" id="GO:0016020">
    <property type="term" value="C:membrane"/>
    <property type="evidence" value="ECO:0007669"/>
    <property type="project" value="UniProtKB-SubCell"/>
</dbReference>
<dbReference type="PANTHER" id="PTHR37422">
    <property type="entry name" value="TEICHURONIC ACID BIOSYNTHESIS PROTEIN TUAE"/>
    <property type="match status" value="1"/>
</dbReference>
<proteinExistence type="predicted"/>
<feature type="transmembrane region" description="Helical" evidence="5">
    <location>
        <begin position="79"/>
        <end position="99"/>
    </location>
</feature>
<comment type="subcellular location">
    <subcellularLocation>
        <location evidence="1">Membrane</location>
        <topology evidence="1">Multi-pass membrane protein</topology>
    </subcellularLocation>
</comment>
<sequence length="429" mass="49261">MLWTFYSEDKNFLNKLLFLSLLILPFQTFLGILILVYISYQASVKNWSQIKNSSLTLGFIFLSLLLIVSSIFAYKSGEAWLGIVHFLPFFWVFLSLRTIVKTYEQLYIIVLSLILSSIIVVLIAIGEINFHWVTIDIIYKLFGWQLTGEGIPPGRASSVFPYANPLALYLAITIILSTGLLIKNSQKYWLNKVNLCLIFTIALNVYGLILTGSRNGWIIVFLSLIAFAIYRHWYFLLSLITFSGIIVSWASFGNLPLQNFWRKIVPNFLWQRFSDQMYVSGDRPLETLRTTQWNFCIDLIEQHPLLGWGLRNFTVLYEEKMGIYLGHPHNFFLMMGAETGLITLGVLLGLIAIVLAKGLLIIKEEKIEQNHNIIFFSYLVAFGAYIIYNLFDVSLFDLRLNILAWVILGAISGISENINQNEQIRIVNK</sequence>
<reference evidence="7 8" key="1">
    <citation type="submission" date="2019-11" db="EMBL/GenBank/DDBJ databases">
        <title>Isolation of a new High Light Tolerant Cyanobacteria.</title>
        <authorList>
            <person name="Dobson Z."/>
            <person name="Vaughn N."/>
            <person name="Vaughn M."/>
            <person name="Fromme P."/>
            <person name="Mazor Y."/>
        </authorList>
    </citation>
    <scope>NUCLEOTIDE SEQUENCE [LARGE SCALE GENOMIC DNA]</scope>
    <source>
        <strain evidence="7 8">0216</strain>
    </source>
</reference>
<dbReference type="PANTHER" id="PTHR37422:SF13">
    <property type="entry name" value="LIPOPOLYSACCHARIDE BIOSYNTHESIS PROTEIN PA4999-RELATED"/>
    <property type="match status" value="1"/>
</dbReference>
<feature type="transmembrane region" description="Helical" evidence="5">
    <location>
        <begin position="341"/>
        <end position="361"/>
    </location>
</feature>
<evidence type="ECO:0000259" key="6">
    <source>
        <dbReference type="Pfam" id="PF04932"/>
    </source>
</evidence>
<dbReference type="AlphaFoldDB" id="A0A844H036"/>
<keyword evidence="4 5" id="KW-0472">Membrane</keyword>